<sequence>MSAGGFLHVAPSPSPSIATNASTITPSRLPRQRTHPLKPGSMKETALINHVDGQMLRINRRHAKKFSRNIDEHTDESTADGGGGGDGDVSGYEGFGEVVRDIERVIDVVWVSGTPPLQIPYLISVAGLVNTYLPDYPFAPKSTFRLLRKLDSVFVSLLTGEDAESGLPLSGFESKRNVVSMTEKVRIKSIAEACRVAAVEAREGEEEYDEEEEDDENDDDMDIDGFGEPTGLWEMETARIYEKTIQYLGDELGQGAELVV</sequence>
<dbReference type="GeneID" id="55989614"/>
<feature type="region of interest" description="Disordered" evidence="1">
    <location>
        <begin position="201"/>
        <end position="222"/>
    </location>
</feature>
<dbReference type="AlphaFoldDB" id="A0A7H8QM96"/>
<accession>A0A7H8QM96</accession>
<evidence type="ECO:0000313" key="3">
    <source>
        <dbReference type="Proteomes" id="UP000509510"/>
    </source>
</evidence>
<keyword evidence="3" id="KW-1185">Reference proteome</keyword>
<dbReference type="EMBL" id="CP055898">
    <property type="protein sequence ID" value="QKX55014.1"/>
    <property type="molecule type" value="Genomic_DNA"/>
</dbReference>
<feature type="compositionally biased region" description="Acidic residues" evidence="1">
    <location>
        <begin position="203"/>
        <end position="222"/>
    </location>
</feature>
<feature type="region of interest" description="Disordered" evidence="1">
    <location>
        <begin position="1"/>
        <end position="40"/>
    </location>
</feature>
<evidence type="ECO:0000256" key="1">
    <source>
        <dbReference type="SAM" id="MobiDB-lite"/>
    </source>
</evidence>
<proteinExistence type="predicted"/>
<dbReference type="Proteomes" id="UP000509510">
    <property type="component" value="Chromosome I"/>
</dbReference>
<dbReference type="PANTHER" id="PTHR37781:SF1">
    <property type="entry name" value="ADR380WP"/>
    <property type="match status" value="1"/>
</dbReference>
<dbReference type="GO" id="GO:0005675">
    <property type="term" value="C:transcription factor TFIIH holo complex"/>
    <property type="evidence" value="ECO:0007669"/>
    <property type="project" value="TreeGrafter"/>
</dbReference>
<dbReference type="RefSeq" id="XP_035341193.1">
    <property type="nucleotide sequence ID" value="XM_035485300.1"/>
</dbReference>
<evidence type="ECO:0000313" key="2">
    <source>
        <dbReference type="EMBL" id="QKX55014.1"/>
    </source>
</evidence>
<gene>
    <name evidence="2" type="ORF">TRUGW13939_02104</name>
</gene>
<feature type="region of interest" description="Disordered" evidence="1">
    <location>
        <begin position="66"/>
        <end position="90"/>
    </location>
</feature>
<feature type="compositionally biased region" description="Polar residues" evidence="1">
    <location>
        <begin position="15"/>
        <end position="26"/>
    </location>
</feature>
<protein>
    <submittedName>
        <fullName evidence="2">Uncharacterized protein</fullName>
    </submittedName>
</protein>
<dbReference type="OrthoDB" id="2567806at2759"/>
<reference evidence="3" key="1">
    <citation type="submission" date="2020-06" db="EMBL/GenBank/DDBJ databases">
        <title>A chromosome-scale genome assembly of Talaromyces rugulosus W13939.</title>
        <authorList>
            <person name="Wang B."/>
            <person name="Guo L."/>
            <person name="Ye K."/>
            <person name="Wang L."/>
        </authorList>
    </citation>
    <scope>NUCLEOTIDE SEQUENCE [LARGE SCALE GENOMIC DNA]</scope>
    <source>
        <strain evidence="3">W13939</strain>
    </source>
</reference>
<name>A0A7H8QM96_TALRU</name>
<dbReference type="PANTHER" id="PTHR37781">
    <property type="entry name" value="TFIIH COMPLEX SUBUNIT"/>
    <property type="match status" value="1"/>
</dbReference>
<dbReference type="KEGG" id="trg:TRUGW13939_02104"/>
<organism evidence="2 3">
    <name type="scientific">Talaromyces rugulosus</name>
    <name type="common">Penicillium rugulosum</name>
    <dbReference type="NCBI Taxonomy" id="121627"/>
    <lineage>
        <taxon>Eukaryota</taxon>
        <taxon>Fungi</taxon>
        <taxon>Dikarya</taxon>
        <taxon>Ascomycota</taxon>
        <taxon>Pezizomycotina</taxon>
        <taxon>Eurotiomycetes</taxon>
        <taxon>Eurotiomycetidae</taxon>
        <taxon>Eurotiales</taxon>
        <taxon>Trichocomaceae</taxon>
        <taxon>Talaromyces</taxon>
        <taxon>Talaromyces sect. Islandici</taxon>
    </lineage>
</organism>
<dbReference type="InterPro" id="IPR031349">
    <property type="entry name" value="Tfb6"/>
</dbReference>
<dbReference type="Pfam" id="PF17110">
    <property type="entry name" value="TFB6"/>
    <property type="match status" value="1"/>
</dbReference>